<evidence type="ECO:0000256" key="2">
    <source>
        <dbReference type="SAM" id="SignalP"/>
    </source>
</evidence>
<dbReference type="Gene3D" id="3.40.390.10">
    <property type="entry name" value="Collagenase (Catalytic Domain)"/>
    <property type="match status" value="1"/>
</dbReference>
<feature type="chain" id="PRO_5046785177" description="Secretion system C-terminal sorting domain-containing protein" evidence="2">
    <location>
        <begin position="22"/>
        <end position="745"/>
    </location>
</feature>
<reference evidence="4 5" key="1">
    <citation type="submission" date="2023-07" db="EMBL/GenBank/DDBJ databases">
        <title>Genomic Encyclopedia of Type Strains, Phase IV (KMG-IV): sequencing the most valuable type-strain genomes for metagenomic binning, comparative biology and taxonomic classification.</title>
        <authorList>
            <person name="Goeker M."/>
        </authorList>
    </citation>
    <scope>NUCLEOTIDE SEQUENCE [LARGE SCALE GENOMIC DNA]</scope>
    <source>
        <strain evidence="4 5">DSM 102814</strain>
    </source>
</reference>
<dbReference type="Gene3D" id="2.60.40.10">
    <property type="entry name" value="Immunoglobulins"/>
    <property type="match status" value="1"/>
</dbReference>
<evidence type="ECO:0000313" key="4">
    <source>
        <dbReference type="EMBL" id="MDR6300725.1"/>
    </source>
</evidence>
<dbReference type="EMBL" id="JAVDQA010000003">
    <property type="protein sequence ID" value="MDR6300725.1"/>
    <property type="molecule type" value="Genomic_DNA"/>
</dbReference>
<dbReference type="RefSeq" id="WP_309727625.1">
    <property type="nucleotide sequence ID" value="NZ_JAVDQA010000003.1"/>
</dbReference>
<dbReference type="InterPro" id="IPR026444">
    <property type="entry name" value="Secre_tail"/>
</dbReference>
<dbReference type="Proteomes" id="UP001257659">
    <property type="component" value="Unassembled WGS sequence"/>
</dbReference>
<organism evidence="4 5">
    <name type="scientific">Mesonia maritima</name>
    <dbReference type="NCBI Taxonomy" id="1793873"/>
    <lineage>
        <taxon>Bacteria</taxon>
        <taxon>Pseudomonadati</taxon>
        <taxon>Bacteroidota</taxon>
        <taxon>Flavobacteriia</taxon>
        <taxon>Flavobacteriales</taxon>
        <taxon>Flavobacteriaceae</taxon>
        <taxon>Mesonia</taxon>
    </lineage>
</organism>
<dbReference type="Pfam" id="PF18962">
    <property type="entry name" value="Por_Secre_tail"/>
    <property type="match status" value="1"/>
</dbReference>
<evidence type="ECO:0000259" key="3">
    <source>
        <dbReference type="Pfam" id="PF18962"/>
    </source>
</evidence>
<dbReference type="InterPro" id="IPR024079">
    <property type="entry name" value="MetalloPept_cat_dom_sf"/>
</dbReference>
<feature type="domain" description="Secretion system C-terminal sorting" evidence="3">
    <location>
        <begin position="670"/>
        <end position="744"/>
    </location>
</feature>
<evidence type="ECO:0000256" key="1">
    <source>
        <dbReference type="ARBA" id="ARBA00022729"/>
    </source>
</evidence>
<proteinExistence type="predicted"/>
<comment type="caution">
    <text evidence="4">The sequence shown here is derived from an EMBL/GenBank/DDBJ whole genome shotgun (WGS) entry which is preliminary data.</text>
</comment>
<protein>
    <recommendedName>
        <fullName evidence="3">Secretion system C-terminal sorting domain-containing protein</fullName>
    </recommendedName>
</protein>
<dbReference type="SUPFAM" id="SSF55486">
    <property type="entry name" value="Metalloproteases ('zincins'), catalytic domain"/>
    <property type="match status" value="1"/>
</dbReference>
<dbReference type="InterPro" id="IPR013783">
    <property type="entry name" value="Ig-like_fold"/>
</dbReference>
<sequence length="745" mass="80676">MKKTLLSLVAFLISLLGFSQNYWTKISAPPSQKNILNKNLEVTGNTFYSLNNEAFVADLNNAPFRNSTENSPVKIAIPIGENEFKSFEIFKTRTLSKELAAKFPSIQSFIGTTSDKKNNLRLTITPHGIFGMVSTGAKLTYINPNSINGNIYTVFKKNSITETDTFLNCLVASSNNFEEKNTPVTQADVDDAVLRTYELAVATTGEYAQFHISNMGLQGASTTQQRAGVLSAIAATIDRVNEIYERDLAVTFTLVPDNEDIIFLNPNSDPFSNYNTGQLIGQSQNTIDNIIGSGNYDIGHTFSTGAGGLAQLFSVCNNSVKALGVTGISQPIGDPFAVDYVAHELGHQFGANHTFNGQNGSCSGNENNNTAIEPGSGTTIMAYAGLCPGENIQFSSDPYFHAISIDEIYNNISNGSGSFCPDNSSINNQAPVIQSIPNYTIPRSTAFVLTANASDPDNDQLTYCWEQTDAGFAPSPPSAFATSGALFRSRIPVSSSSRYFPELAQISTGNLDPEWEVIPMVSRSLNFSVTVRDNNPLGGQSSRENVTVNVVNSGPFRILSQNSSGISYSQNESVPIIWNVGGTNGNGINTQTVDIFLSYDSGENFTELVADNVPNDGSHNIVTPVGTASTECRIMVKAVDNIFLTVNEEDFEITTNVLNTPSVKDIEFALYPNPTSGKFTIDLMNTDGKKQTVRIFDINGKLIHQKELNSSLVRHSVELGNPQSGIYLVEISNGSSKIIKKLIIK</sequence>
<dbReference type="Pfam" id="PF13574">
    <property type="entry name" value="Reprolysin_2"/>
    <property type="match status" value="1"/>
</dbReference>
<evidence type="ECO:0000313" key="5">
    <source>
        <dbReference type="Proteomes" id="UP001257659"/>
    </source>
</evidence>
<dbReference type="NCBIfam" id="TIGR04183">
    <property type="entry name" value="Por_Secre_tail"/>
    <property type="match status" value="1"/>
</dbReference>
<keyword evidence="1 2" id="KW-0732">Signal</keyword>
<feature type="signal peptide" evidence="2">
    <location>
        <begin position="1"/>
        <end position="21"/>
    </location>
</feature>
<gene>
    <name evidence="4" type="ORF">GGR31_001368</name>
</gene>
<accession>A0ABU1K530</accession>
<keyword evidence="5" id="KW-1185">Reference proteome</keyword>
<name>A0ABU1K530_9FLAO</name>